<dbReference type="EMBL" id="JARKIF010000008">
    <property type="protein sequence ID" value="KAJ7633033.1"/>
    <property type="molecule type" value="Genomic_DNA"/>
</dbReference>
<dbReference type="PANTHER" id="PTHR46920:SF1">
    <property type="entry name" value="PROTEIN MSS51 HOMOLOG, MITOCHONDRIAL-RELATED"/>
    <property type="match status" value="1"/>
</dbReference>
<name>A0AAD7BXC5_9AGAR</name>
<accession>A0AAD7BXC5</accession>
<gene>
    <name evidence="2" type="ORF">FB45DRAFT_832460</name>
</gene>
<dbReference type="Proteomes" id="UP001221142">
    <property type="component" value="Unassembled WGS sequence"/>
</dbReference>
<evidence type="ECO:0000259" key="1">
    <source>
        <dbReference type="Pfam" id="PF20179"/>
    </source>
</evidence>
<feature type="domain" description="Mitochondrial splicing suppressor 51-like C-terminal" evidence="1">
    <location>
        <begin position="121"/>
        <end position="300"/>
    </location>
</feature>
<dbReference type="PANTHER" id="PTHR46920">
    <property type="match status" value="1"/>
</dbReference>
<organism evidence="2 3">
    <name type="scientific">Roridomyces roridus</name>
    <dbReference type="NCBI Taxonomy" id="1738132"/>
    <lineage>
        <taxon>Eukaryota</taxon>
        <taxon>Fungi</taxon>
        <taxon>Dikarya</taxon>
        <taxon>Basidiomycota</taxon>
        <taxon>Agaricomycotina</taxon>
        <taxon>Agaricomycetes</taxon>
        <taxon>Agaricomycetidae</taxon>
        <taxon>Agaricales</taxon>
        <taxon>Marasmiineae</taxon>
        <taxon>Mycenaceae</taxon>
        <taxon>Roridomyces</taxon>
    </lineage>
</organism>
<keyword evidence="3" id="KW-1185">Reference proteome</keyword>
<dbReference type="AlphaFoldDB" id="A0AAD7BXC5"/>
<dbReference type="InterPro" id="IPR046824">
    <property type="entry name" value="Mss51-like_C"/>
</dbReference>
<dbReference type="InterPro" id="IPR052839">
    <property type="entry name" value="Mito_gene_expr_regulator"/>
</dbReference>
<protein>
    <recommendedName>
        <fullName evidence="1">Mitochondrial splicing suppressor 51-like C-terminal domain-containing protein</fullName>
    </recommendedName>
</protein>
<dbReference type="Pfam" id="PF20179">
    <property type="entry name" value="MSS51_C"/>
    <property type="match status" value="1"/>
</dbReference>
<sequence length="323" mass="36549">MVHYCSDACKRGLSTVHTQDDCKTLRLLRATERTQIDYHIARKKPAVLEDFMSVTPHARRPYIPLSHYADFGQFHRAISMEYSSSPDVTFMYRLLASTFHHHDPMVIPAIDQMASEAESIPLTVIAGLEASIPNISTRPTLEIHFVAASTRELSTRAITEEILHHFPALRKLVIHYVGPEATVPGEALARSPNLACSSCKSRGASRHWELHATEYHHFLKANPEKRPDLIVGLNTGWSEMAQAAWAKTFDSISVLGAPVLFTEYSQREARGEEKLLRARGAHFMVPMQENRWKGVIPIVNKGVKLNHGKLASYSSYYWYVFRL</sequence>
<reference evidence="2" key="1">
    <citation type="submission" date="2023-03" db="EMBL/GenBank/DDBJ databases">
        <title>Massive genome expansion in bonnet fungi (Mycena s.s.) driven by repeated elements and novel gene families across ecological guilds.</title>
        <authorList>
            <consortium name="Lawrence Berkeley National Laboratory"/>
            <person name="Harder C.B."/>
            <person name="Miyauchi S."/>
            <person name="Viragh M."/>
            <person name="Kuo A."/>
            <person name="Thoen E."/>
            <person name="Andreopoulos B."/>
            <person name="Lu D."/>
            <person name="Skrede I."/>
            <person name="Drula E."/>
            <person name="Henrissat B."/>
            <person name="Morin E."/>
            <person name="Kohler A."/>
            <person name="Barry K."/>
            <person name="LaButti K."/>
            <person name="Morin E."/>
            <person name="Salamov A."/>
            <person name="Lipzen A."/>
            <person name="Mereny Z."/>
            <person name="Hegedus B."/>
            <person name="Baldrian P."/>
            <person name="Stursova M."/>
            <person name="Weitz H."/>
            <person name="Taylor A."/>
            <person name="Grigoriev I.V."/>
            <person name="Nagy L.G."/>
            <person name="Martin F."/>
            <person name="Kauserud H."/>
        </authorList>
    </citation>
    <scope>NUCLEOTIDE SEQUENCE</scope>
    <source>
        <strain evidence="2">9284</strain>
    </source>
</reference>
<proteinExistence type="predicted"/>
<comment type="caution">
    <text evidence="2">The sequence shown here is derived from an EMBL/GenBank/DDBJ whole genome shotgun (WGS) entry which is preliminary data.</text>
</comment>
<evidence type="ECO:0000313" key="3">
    <source>
        <dbReference type="Proteomes" id="UP001221142"/>
    </source>
</evidence>
<evidence type="ECO:0000313" key="2">
    <source>
        <dbReference type="EMBL" id="KAJ7633033.1"/>
    </source>
</evidence>